<evidence type="ECO:0000256" key="4">
    <source>
        <dbReference type="ARBA" id="ARBA00022840"/>
    </source>
</evidence>
<comment type="subcellular location">
    <subcellularLocation>
        <location evidence="6 7">Cytoplasm</location>
    </subcellularLocation>
</comment>
<keyword evidence="6 7" id="KW-0234">DNA repair</keyword>
<dbReference type="GO" id="GO:0005524">
    <property type="term" value="F:ATP binding"/>
    <property type="evidence" value="ECO:0007669"/>
    <property type="project" value="UniProtKB-UniRule"/>
</dbReference>
<dbReference type="HAMAP" id="MF_00365">
    <property type="entry name" value="RecF"/>
    <property type="match status" value="1"/>
</dbReference>
<reference evidence="8" key="2">
    <citation type="submission" date="2020-09" db="EMBL/GenBank/DDBJ databases">
        <authorList>
            <person name="Sun Q."/>
            <person name="Kim S."/>
        </authorList>
    </citation>
    <scope>NUCLEOTIDE SEQUENCE</scope>
    <source>
        <strain evidence="8">KCTC 12988</strain>
    </source>
</reference>
<dbReference type="GO" id="GO:0009432">
    <property type="term" value="P:SOS response"/>
    <property type="evidence" value="ECO:0007669"/>
    <property type="project" value="UniProtKB-UniRule"/>
</dbReference>
<dbReference type="Gene3D" id="1.20.1050.90">
    <property type="entry name" value="RecF/RecN/SMC, N-terminal domain"/>
    <property type="match status" value="1"/>
</dbReference>
<keyword evidence="3 6" id="KW-0547">Nucleotide-binding</keyword>
<keyword evidence="6 7" id="KW-0742">SOS response</keyword>
<gene>
    <name evidence="6 8" type="primary">recF</name>
    <name evidence="8" type="ORF">GCM10007100_08520</name>
</gene>
<protein>
    <recommendedName>
        <fullName evidence="6 7">DNA replication and repair protein RecF</fullName>
    </recommendedName>
</protein>
<dbReference type="InterPro" id="IPR042174">
    <property type="entry name" value="RecF_2"/>
</dbReference>
<dbReference type="SUPFAM" id="SSF52540">
    <property type="entry name" value="P-loop containing nucleoside triphosphate hydrolases"/>
    <property type="match status" value="1"/>
</dbReference>
<dbReference type="NCBIfam" id="TIGR00611">
    <property type="entry name" value="recf"/>
    <property type="match status" value="1"/>
</dbReference>
<accession>A0A918TGL9</accession>
<evidence type="ECO:0000313" key="8">
    <source>
        <dbReference type="EMBL" id="GHC45474.1"/>
    </source>
</evidence>
<sequence>MCFHLGGVIESLRLADFRCIAGLSLEIPEQGLVFVGKNAQGKTSLLEAICVLVRLHSPRTRRPNQMVKFEAPRFGVAGQVWGRERRVDYCKGTYTLKVDGNERGSQGEYLADGGLVVWMGNEDRELVTGPSEGRRRYLDFLASQIVPGYRRALSRYKKALQERNALLRDGRGSGREMDSFTKLLVEHGREVTAGRAAMIASLEKPVTWAQGAVGGNEEAVGLIYKAASGDDFEASLAMVREKEQRQGMTLVGPHRDDVKLTLGGLKASDFGSEGQQRTLALALKLGQGELLREQGGKTPVYLLDDIFGELDKGRRERFLASLPKGAQVIVTTTNASWLGEGMDLEVREVSGGTIR</sequence>
<proteinExistence type="inferred from homology"/>
<keyword evidence="4 6" id="KW-0067">ATP-binding</keyword>
<dbReference type="GO" id="GO:0006302">
    <property type="term" value="P:double-strand break repair"/>
    <property type="evidence" value="ECO:0007669"/>
    <property type="project" value="TreeGrafter"/>
</dbReference>
<dbReference type="GO" id="GO:0000731">
    <property type="term" value="P:DNA synthesis involved in DNA repair"/>
    <property type="evidence" value="ECO:0007669"/>
    <property type="project" value="TreeGrafter"/>
</dbReference>
<name>A0A918TGL9_9BACT</name>
<evidence type="ECO:0000256" key="3">
    <source>
        <dbReference type="ARBA" id="ARBA00022741"/>
    </source>
</evidence>
<organism evidence="8 9">
    <name type="scientific">Roseibacillus persicicus</name>
    <dbReference type="NCBI Taxonomy" id="454148"/>
    <lineage>
        <taxon>Bacteria</taxon>
        <taxon>Pseudomonadati</taxon>
        <taxon>Verrucomicrobiota</taxon>
        <taxon>Verrucomicrobiia</taxon>
        <taxon>Verrucomicrobiales</taxon>
        <taxon>Verrucomicrobiaceae</taxon>
        <taxon>Roseibacillus</taxon>
    </lineage>
</organism>
<evidence type="ECO:0000256" key="7">
    <source>
        <dbReference type="RuleBase" id="RU000578"/>
    </source>
</evidence>
<dbReference type="Gene3D" id="3.40.50.300">
    <property type="entry name" value="P-loop containing nucleotide triphosphate hydrolases"/>
    <property type="match status" value="1"/>
</dbReference>
<comment type="function">
    <text evidence="6 7">The RecF protein is involved in DNA metabolism; it is required for DNA replication and normal SOS inducibility. RecF binds preferentially to single-stranded, linear DNA. It also seems to bind ATP.</text>
</comment>
<dbReference type="GO" id="GO:0006260">
    <property type="term" value="P:DNA replication"/>
    <property type="evidence" value="ECO:0007669"/>
    <property type="project" value="UniProtKB-UniRule"/>
</dbReference>
<dbReference type="Pfam" id="PF11398">
    <property type="entry name" value="DUF2813"/>
    <property type="match status" value="1"/>
</dbReference>
<dbReference type="GO" id="GO:0005737">
    <property type="term" value="C:cytoplasm"/>
    <property type="evidence" value="ECO:0007669"/>
    <property type="project" value="UniProtKB-SubCell"/>
</dbReference>
<dbReference type="PANTHER" id="PTHR32182:SF0">
    <property type="entry name" value="DNA REPLICATION AND REPAIR PROTEIN RECF"/>
    <property type="match status" value="1"/>
</dbReference>
<dbReference type="InterPro" id="IPR001238">
    <property type="entry name" value="DNA-binding_RecF"/>
</dbReference>
<comment type="similarity">
    <text evidence="6 7">Belongs to the RecF family.</text>
</comment>
<dbReference type="InterPro" id="IPR022602">
    <property type="entry name" value="DUF2813"/>
</dbReference>
<keyword evidence="1 6" id="KW-0963">Cytoplasm</keyword>
<evidence type="ECO:0000256" key="5">
    <source>
        <dbReference type="ARBA" id="ARBA00023125"/>
    </source>
</evidence>
<keyword evidence="9" id="KW-1185">Reference proteome</keyword>
<feature type="binding site" evidence="6">
    <location>
        <begin position="36"/>
        <end position="43"/>
    </location>
    <ligand>
        <name>ATP</name>
        <dbReference type="ChEBI" id="CHEBI:30616"/>
    </ligand>
</feature>
<dbReference type="PROSITE" id="PS00618">
    <property type="entry name" value="RECF_2"/>
    <property type="match status" value="1"/>
</dbReference>
<dbReference type="InterPro" id="IPR018078">
    <property type="entry name" value="DNA-binding_RecF_CS"/>
</dbReference>
<dbReference type="PANTHER" id="PTHR32182">
    <property type="entry name" value="DNA REPLICATION AND REPAIR PROTEIN RECF"/>
    <property type="match status" value="1"/>
</dbReference>
<keyword evidence="2 6" id="KW-0235">DNA replication</keyword>
<dbReference type="Proteomes" id="UP000644507">
    <property type="component" value="Unassembled WGS sequence"/>
</dbReference>
<evidence type="ECO:0000256" key="6">
    <source>
        <dbReference type="HAMAP-Rule" id="MF_00365"/>
    </source>
</evidence>
<evidence type="ECO:0000256" key="1">
    <source>
        <dbReference type="ARBA" id="ARBA00022490"/>
    </source>
</evidence>
<comment type="caution">
    <text evidence="8">The sequence shown here is derived from an EMBL/GenBank/DDBJ whole genome shotgun (WGS) entry which is preliminary data.</text>
</comment>
<evidence type="ECO:0000313" key="9">
    <source>
        <dbReference type="Proteomes" id="UP000644507"/>
    </source>
</evidence>
<dbReference type="InterPro" id="IPR027417">
    <property type="entry name" value="P-loop_NTPase"/>
</dbReference>
<evidence type="ECO:0000256" key="2">
    <source>
        <dbReference type="ARBA" id="ARBA00022705"/>
    </source>
</evidence>
<reference evidence="8" key="1">
    <citation type="journal article" date="2014" name="Int. J. Syst. Evol. Microbiol.">
        <title>Complete genome sequence of Corynebacterium casei LMG S-19264T (=DSM 44701T), isolated from a smear-ripened cheese.</title>
        <authorList>
            <consortium name="US DOE Joint Genome Institute (JGI-PGF)"/>
            <person name="Walter F."/>
            <person name="Albersmeier A."/>
            <person name="Kalinowski J."/>
            <person name="Ruckert C."/>
        </authorList>
    </citation>
    <scope>NUCLEOTIDE SEQUENCE</scope>
    <source>
        <strain evidence="8">KCTC 12988</strain>
    </source>
</reference>
<keyword evidence="6 7" id="KW-0227">DNA damage</keyword>
<dbReference type="GO" id="GO:0003697">
    <property type="term" value="F:single-stranded DNA binding"/>
    <property type="evidence" value="ECO:0007669"/>
    <property type="project" value="UniProtKB-UniRule"/>
</dbReference>
<keyword evidence="5 6" id="KW-0238">DNA-binding</keyword>
<dbReference type="AlphaFoldDB" id="A0A918TGL9"/>
<dbReference type="EMBL" id="BMXI01000003">
    <property type="protein sequence ID" value="GHC45474.1"/>
    <property type="molecule type" value="Genomic_DNA"/>
</dbReference>